<organism evidence="1 2">
    <name type="scientific">Anopheles farauti</name>
    <dbReference type="NCBI Taxonomy" id="69004"/>
    <lineage>
        <taxon>Eukaryota</taxon>
        <taxon>Metazoa</taxon>
        <taxon>Ecdysozoa</taxon>
        <taxon>Arthropoda</taxon>
        <taxon>Hexapoda</taxon>
        <taxon>Insecta</taxon>
        <taxon>Pterygota</taxon>
        <taxon>Neoptera</taxon>
        <taxon>Endopterygota</taxon>
        <taxon>Diptera</taxon>
        <taxon>Nematocera</taxon>
        <taxon>Culicoidea</taxon>
        <taxon>Culicidae</taxon>
        <taxon>Anophelinae</taxon>
        <taxon>Anopheles</taxon>
    </lineage>
</organism>
<name>A0A182QBM5_9DIPT</name>
<reference evidence="2" key="1">
    <citation type="submission" date="2014-01" db="EMBL/GenBank/DDBJ databases">
        <title>The Genome Sequence of Anopheles farauti FAR1 (V2).</title>
        <authorList>
            <consortium name="The Broad Institute Genomics Platform"/>
            <person name="Neafsey D.E."/>
            <person name="Besansky N."/>
            <person name="Howell P."/>
            <person name="Walton C."/>
            <person name="Young S.K."/>
            <person name="Zeng Q."/>
            <person name="Gargeya S."/>
            <person name="Fitzgerald M."/>
            <person name="Haas B."/>
            <person name="Abouelleil A."/>
            <person name="Allen A.W."/>
            <person name="Alvarado L."/>
            <person name="Arachchi H.M."/>
            <person name="Berlin A.M."/>
            <person name="Chapman S.B."/>
            <person name="Gainer-Dewar J."/>
            <person name="Goldberg J."/>
            <person name="Griggs A."/>
            <person name="Gujja S."/>
            <person name="Hansen M."/>
            <person name="Howarth C."/>
            <person name="Imamovic A."/>
            <person name="Ireland A."/>
            <person name="Larimer J."/>
            <person name="McCowan C."/>
            <person name="Murphy C."/>
            <person name="Pearson M."/>
            <person name="Poon T.W."/>
            <person name="Priest M."/>
            <person name="Roberts A."/>
            <person name="Saif S."/>
            <person name="Shea T."/>
            <person name="Sisk P."/>
            <person name="Sykes S."/>
            <person name="Wortman J."/>
            <person name="Nusbaum C."/>
            <person name="Birren B."/>
        </authorList>
    </citation>
    <scope>NUCLEOTIDE SEQUENCE [LARGE SCALE GENOMIC DNA]</scope>
    <source>
        <strain evidence="2">FAR1</strain>
    </source>
</reference>
<dbReference type="Proteomes" id="UP000075886">
    <property type="component" value="Unassembled WGS sequence"/>
</dbReference>
<dbReference type="AlphaFoldDB" id="A0A182QBM5"/>
<keyword evidence="2" id="KW-1185">Reference proteome</keyword>
<protein>
    <submittedName>
        <fullName evidence="1">Uncharacterized protein</fullName>
    </submittedName>
</protein>
<dbReference type="EnsemblMetazoa" id="AFAF006935-RA">
    <property type="protein sequence ID" value="AFAF006935-PA"/>
    <property type="gene ID" value="AFAF006935"/>
</dbReference>
<sequence>MVKCPTRLSESVRRQPGGVDPQSITVPAVMIDFLTASLRAVAAAAAVAVAVEPSADESRVLHPKGAPMFALLVARQRYAIDPLLLVQAGTHFRCIQCGIDTRYAVQPGQALQADLYREILANARVREVVHVRLLVEARGTVVPPYAEQYVELGPRQWK</sequence>
<evidence type="ECO:0000313" key="1">
    <source>
        <dbReference type="EnsemblMetazoa" id="AFAF006935-PA"/>
    </source>
</evidence>
<dbReference type="EMBL" id="AXCN02000659">
    <property type="status" value="NOT_ANNOTATED_CDS"/>
    <property type="molecule type" value="Genomic_DNA"/>
</dbReference>
<dbReference type="VEuPathDB" id="VectorBase:AFAF006935"/>
<proteinExistence type="predicted"/>
<evidence type="ECO:0000313" key="2">
    <source>
        <dbReference type="Proteomes" id="UP000075886"/>
    </source>
</evidence>
<accession>A0A182QBM5</accession>
<reference evidence="1" key="2">
    <citation type="submission" date="2020-05" db="UniProtKB">
        <authorList>
            <consortium name="EnsemblMetazoa"/>
        </authorList>
    </citation>
    <scope>IDENTIFICATION</scope>
    <source>
        <strain evidence="1">FAR1</strain>
    </source>
</reference>